<evidence type="ECO:0000313" key="3">
    <source>
        <dbReference type="EMBL" id="ECQ3014333.1"/>
    </source>
</evidence>
<feature type="domain" description="HTH luxR-type" evidence="2">
    <location>
        <begin position="52"/>
        <end position="97"/>
    </location>
</feature>
<accession>A0A634FAK1</accession>
<dbReference type="SUPFAM" id="SSF46894">
    <property type="entry name" value="C-terminal effector domain of the bipartite response regulators"/>
    <property type="match status" value="1"/>
</dbReference>
<proteinExistence type="predicted"/>
<dbReference type="InterPro" id="IPR000792">
    <property type="entry name" value="Tscrpt_reg_LuxR_C"/>
</dbReference>
<dbReference type="GO" id="GO:0006355">
    <property type="term" value="P:regulation of DNA-templated transcription"/>
    <property type="evidence" value="ECO:0007669"/>
    <property type="project" value="InterPro"/>
</dbReference>
<evidence type="ECO:0000259" key="2">
    <source>
        <dbReference type="Pfam" id="PF00196"/>
    </source>
</evidence>
<comment type="caution">
    <text evidence="4">The sequence shown here is derived from an EMBL/GenBank/DDBJ whole genome shotgun (WGS) entry which is preliminary data.</text>
</comment>
<protein>
    <recommendedName>
        <fullName evidence="2">HTH luxR-type domain-containing protein</fullName>
    </recommendedName>
</protein>
<dbReference type="InterPro" id="IPR036388">
    <property type="entry name" value="WH-like_DNA-bd_sf"/>
</dbReference>
<dbReference type="InterPro" id="IPR016032">
    <property type="entry name" value="Sig_transdc_resp-reg_C-effctor"/>
</dbReference>
<dbReference type="EMBL" id="AAKAJM010000031">
    <property type="protein sequence ID" value="ECQ3014333.1"/>
    <property type="molecule type" value="Genomic_DNA"/>
</dbReference>
<dbReference type="EMBL" id="AAMHSF010000023">
    <property type="protein sequence ID" value="EDH4586551.1"/>
    <property type="molecule type" value="Genomic_DNA"/>
</dbReference>
<evidence type="ECO:0000256" key="1">
    <source>
        <dbReference type="ARBA" id="ARBA00023125"/>
    </source>
</evidence>
<dbReference type="Pfam" id="PF00196">
    <property type="entry name" value="GerE"/>
    <property type="match status" value="1"/>
</dbReference>
<evidence type="ECO:0000313" key="4">
    <source>
        <dbReference type="EMBL" id="EDH4586551.1"/>
    </source>
</evidence>
<keyword evidence="1" id="KW-0238">DNA-binding</keyword>
<dbReference type="AlphaFoldDB" id="A0A634FAK1"/>
<sequence length="115" mass="12537">MSCLLVGSRGRWGDPAGGYDWLPSRDVRSARETLLRVLEWPEHADPVRLMMPLSLRQQAILEGTLAKKTVSQIARELGVTARAVFASRQALMTKMGLGVDETGGVGCLKLCGWAL</sequence>
<reference evidence="4" key="1">
    <citation type="submission" date="2018-07" db="EMBL/GenBank/DDBJ databases">
        <authorList>
            <consortium name="PulseNet: The National Subtyping Network for Foodborne Disease Surveillance"/>
            <person name="Tarr C.L."/>
            <person name="Trees E."/>
            <person name="Katz L.S."/>
            <person name="Carleton-Romer H.A."/>
            <person name="Stroika S."/>
            <person name="Kucerova Z."/>
            <person name="Roache K.F."/>
            <person name="Sabol A.L."/>
            <person name="Besser J."/>
            <person name="Gerner-Smidt P."/>
        </authorList>
    </citation>
    <scope>NUCLEOTIDE SEQUENCE</scope>
    <source>
        <strain evidence="4">2014K-0489</strain>
        <strain evidence="3">PNUSAS094603</strain>
    </source>
</reference>
<name>A0A634FAK1_SALER</name>
<dbReference type="GO" id="GO:0003677">
    <property type="term" value="F:DNA binding"/>
    <property type="evidence" value="ECO:0007669"/>
    <property type="project" value="UniProtKB-KW"/>
</dbReference>
<dbReference type="Gene3D" id="1.10.10.10">
    <property type="entry name" value="Winged helix-like DNA-binding domain superfamily/Winged helix DNA-binding domain"/>
    <property type="match status" value="1"/>
</dbReference>
<organism evidence="4">
    <name type="scientific">Salmonella enterica</name>
    <name type="common">Salmonella choleraesuis</name>
    <dbReference type="NCBI Taxonomy" id="28901"/>
    <lineage>
        <taxon>Bacteria</taxon>
        <taxon>Pseudomonadati</taxon>
        <taxon>Pseudomonadota</taxon>
        <taxon>Gammaproteobacteria</taxon>
        <taxon>Enterobacterales</taxon>
        <taxon>Enterobacteriaceae</taxon>
        <taxon>Salmonella</taxon>
    </lineage>
</organism>
<gene>
    <name evidence="4" type="ORF">CBX91_21590</name>
    <name evidence="3" type="ORF">FZ370_21875</name>
</gene>